<evidence type="ECO:0000259" key="2">
    <source>
        <dbReference type="Pfam" id="PF17479"/>
    </source>
</evidence>
<comment type="caution">
    <text evidence="3">The sequence shown here is derived from an EMBL/GenBank/DDBJ whole genome shotgun (WGS) entry which is preliminary data.</text>
</comment>
<accession>A0A372MCG3</accession>
<gene>
    <name evidence="3" type="ORF">DY218_03960</name>
</gene>
<feature type="domain" description="DUF3048" evidence="1">
    <location>
        <begin position="54"/>
        <end position="176"/>
    </location>
</feature>
<name>A0A372MCG3_9ACTN</name>
<reference evidence="3 4" key="1">
    <citation type="submission" date="2018-08" db="EMBL/GenBank/DDBJ databases">
        <title>Isolation, diversity and antifungal activity of Actinobacteria from wheat.</title>
        <authorList>
            <person name="Han C."/>
        </authorList>
    </citation>
    <scope>NUCLEOTIDE SEQUENCE [LARGE SCALE GENOMIC DNA]</scope>
    <source>
        <strain evidence="3 4">NEAU-YY421</strain>
    </source>
</reference>
<dbReference type="EMBL" id="QUAK01000020">
    <property type="protein sequence ID" value="RFU87997.1"/>
    <property type="molecule type" value="Genomic_DNA"/>
</dbReference>
<dbReference type="SUPFAM" id="SSF159774">
    <property type="entry name" value="YerB-like"/>
    <property type="match status" value="1"/>
</dbReference>
<organism evidence="3 4">
    <name type="scientific">Streptomyces triticagri</name>
    <dbReference type="NCBI Taxonomy" id="2293568"/>
    <lineage>
        <taxon>Bacteria</taxon>
        <taxon>Bacillati</taxon>
        <taxon>Actinomycetota</taxon>
        <taxon>Actinomycetes</taxon>
        <taxon>Kitasatosporales</taxon>
        <taxon>Streptomycetaceae</taxon>
        <taxon>Streptomyces</taxon>
    </lineage>
</organism>
<dbReference type="RefSeq" id="WP_128554484.1">
    <property type="nucleotide sequence ID" value="NZ_QUAK01000020.1"/>
</dbReference>
<keyword evidence="4" id="KW-1185">Reference proteome</keyword>
<dbReference type="AlphaFoldDB" id="A0A372MCG3"/>
<dbReference type="OrthoDB" id="9779102at2"/>
<proteinExistence type="predicted"/>
<dbReference type="Pfam" id="PF11258">
    <property type="entry name" value="DUF3048"/>
    <property type="match status" value="1"/>
</dbReference>
<dbReference type="InterPro" id="IPR023158">
    <property type="entry name" value="YerB-like_sf"/>
</dbReference>
<evidence type="ECO:0000313" key="4">
    <source>
        <dbReference type="Proteomes" id="UP000263094"/>
    </source>
</evidence>
<dbReference type="InterPro" id="IPR035328">
    <property type="entry name" value="DUF3048_C"/>
</dbReference>
<protein>
    <submittedName>
        <fullName evidence="3">DUF3048 domain-containing protein</fullName>
    </submittedName>
</protein>
<dbReference type="InterPro" id="IPR021416">
    <property type="entry name" value="DUF3048_N"/>
</dbReference>
<dbReference type="Proteomes" id="UP000263094">
    <property type="component" value="Unassembled WGS sequence"/>
</dbReference>
<dbReference type="Gene3D" id="3.50.90.10">
    <property type="entry name" value="YerB-like"/>
    <property type="match status" value="1"/>
</dbReference>
<dbReference type="Pfam" id="PF17479">
    <property type="entry name" value="DUF3048_C"/>
    <property type="match status" value="1"/>
</dbReference>
<sequence length="317" mass="34108">MKRRVFLRGAAGAGSGALLGTAALSACTVEGRAPGGGADEPGSEAGGRPRKDPTVLAVKIDNAPAARPHTGLAEADIIHVEQVESGLSRLLAVYAAAGRLPKAIGPVRSARETDLALLRQYGEPVLAYSGAQSKLEPLIDAAPLHPHTPESTGKAFYRGTDRPAPHNLYLRPRELDPEPDAGRLTAYGIRFGAAPAGGKGRPSHTVRFPSARFEFTWSSAERHWQVSMDGGRSPHTPASVLVQYTRVRSSGFKDRWGNVSPYTETTGSGQVLLLREGRAHDGRWSRTDEQATTRYTDAEGREMAFPQGQIWVVYVRQ</sequence>
<dbReference type="PROSITE" id="PS51257">
    <property type="entry name" value="PROKAR_LIPOPROTEIN"/>
    <property type="match status" value="1"/>
</dbReference>
<evidence type="ECO:0000313" key="3">
    <source>
        <dbReference type="EMBL" id="RFU87997.1"/>
    </source>
</evidence>
<feature type="domain" description="DUF3048" evidence="2">
    <location>
        <begin position="205"/>
        <end position="312"/>
    </location>
</feature>
<evidence type="ECO:0000259" key="1">
    <source>
        <dbReference type="Pfam" id="PF11258"/>
    </source>
</evidence>